<dbReference type="InterPro" id="IPR025648">
    <property type="entry name" value="DUF4358"/>
</dbReference>
<dbReference type="PATRIC" id="fig|742738.3.peg.1817"/>
<dbReference type="InterPro" id="IPR036582">
    <property type="entry name" value="Mao_N_sf"/>
</dbReference>
<comment type="caution">
    <text evidence="3">The sequence shown here is derived from an EMBL/GenBank/DDBJ whole genome shotgun (WGS) entry which is preliminary data.</text>
</comment>
<accession>A0A096CKX0</accession>
<dbReference type="Pfam" id="PF14270">
    <property type="entry name" value="DUF4358"/>
    <property type="match status" value="1"/>
</dbReference>
<dbReference type="GeneID" id="63971543"/>
<dbReference type="SUPFAM" id="SSF55383">
    <property type="entry name" value="Copper amine oxidase, domain N"/>
    <property type="match status" value="1"/>
</dbReference>
<protein>
    <recommendedName>
        <fullName evidence="2">Copper amine oxidase-like N-terminal domain-containing protein</fullName>
    </recommendedName>
</protein>
<feature type="signal peptide" evidence="1">
    <location>
        <begin position="1"/>
        <end position="23"/>
    </location>
</feature>
<feature type="domain" description="Copper amine oxidase-like N-terminal" evidence="2">
    <location>
        <begin position="44"/>
        <end position="140"/>
    </location>
</feature>
<reference evidence="3 4" key="1">
    <citation type="submission" date="2011-08" db="EMBL/GenBank/DDBJ databases">
        <title>The Genome Sequence of Clostridium orbiscindens 1_3_50AFAA.</title>
        <authorList>
            <consortium name="The Broad Institute Genome Sequencing Platform"/>
            <person name="Earl A."/>
            <person name="Ward D."/>
            <person name="Feldgarden M."/>
            <person name="Gevers D."/>
            <person name="Daigneault M."/>
            <person name="Strauss J."/>
            <person name="Allen-Vercoe E."/>
            <person name="Young S.K."/>
            <person name="Zeng Q."/>
            <person name="Gargeya S."/>
            <person name="Fitzgerald M."/>
            <person name="Haas B."/>
            <person name="Abouelleil A."/>
            <person name="Alvarado L."/>
            <person name="Arachchi H.M."/>
            <person name="Berlin A."/>
            <person name="Brown A."/>
            <person name="Chapman S.B."/>
            <person name="Chen Z."/>
            <person name="Dunbar C."/>
            <person name="Freedman E."/>
            <person name="Gearin G."/>
            <person name="Gellesch M."/>
            <person name="Goldberg J."/>
            <person name="Griggs A."/>
            <person name="Gujja S."/>
            <person name="Heiman D."/>
            <person name="Howarth C."/>
            <person name="Larson L."/>
            <person name="Lui A."/>
            <person name="MacDonald P.J.P."/>
            <person name="Montmayeur A."/>
            <person name="Murphy C."/>
            <person name="Neiman D."/>
            <person name="Pearson M."/>
            <person name="Priest M."/>
            <person name="Roberts A."/>
            <person name="Saif S."/>
            <person name="Shea T."/>
            <person name="Shenoy N."/>
            <person name="Sisk P."/>
            <person name="Stolte C."/>
            <person name="Sykes S."/>
            <person name="Wortman J."/>
            <person name="Nusbaum C."/>
            <person name="Birren B."/>
        </authorList>
    </citation>
    <scope>NUCLEOTIDE SEQUENCE [LARGE SCALE GENOMIC DNA]</scope>
    <source>
        <strain evidence="3 4">1_3_50AFAA</strain>
    </source>
</reference>
<dbReference type="InterPro" id="IPR012854">
    <property type="entry name" value="Cu_amine_oxidase-like_N"/>
</dbReference>
<evidence type="ECO:0000259" key="2">
    <source>
        <dbReference type="Pfam" id="PF07833"/>
    </source>
</evidence>
<dbReference type="Pfam" id="PF07833">
    <property type="entry name" value="Cu_amine_oxidN1"/>
    <property type="match status" value="1"/>
</dbReference>
<evidence type="ECO:0000313" key="3">
    <source>
        <dbReference type="EMBL" id="KGF55457.1"/>
    </source>
</evidence>
<dbReference type="RefSeq" id="WP_007494731.1">
    <property type="nucleotide sequence ID" value="NZ_KN174163.1"/>
</dbReference>
<dbReference type="EMBL" id="ADLO01000056">
    <property type="protein sequence ID" value="KGF55457.1"/>
    <property type="molecule type" value="Genomic_DNA"/>
</dbReference>
<evidence type="ECO:0000256" key="1">
    <source>
        <dbReference type="SAM" id="SignalP"/>
    </source>
</evidence>
<dbReference type="eggNOG" id="ENOG5032W91">
    <property type="taxonomic scope" value="Bacteria"/>
</dbReference>
<dbReference type="HOGENOM" id="CLU_982470_0_0_9"/>
<keyword evidence="4" id="KW-1185">Reference proteome</keyword>
<gene>
    <name evidence="3" type="ORF">HMPREF9460_01770</name>
</gene>
<name>A0A096CKX0_FLAPL</name>
<dbReference type="Proteomes" id="UP000029585">
    <property type="component" value="Unassembled WGS sequence"/>
</dbReference>
<dbReference type="AlphaFoldDB" id="A0A096CKX0"/>
<feature type="chain" id="PRO_5001917807" description="Copper amine oxidase-like N-terminal domain-containing protein" evidence="1">
    <location>
        <begin position="24"/>
        <end position="283"/>
    </location>
</feature>
<proteinExistence type="predicted"/>
<evidence type="ECO:0000313" key="4">
    <source>
        <dbReference type="Proteomes" id="UP000029585"/>
    </source>
</evidence>
<sequence length="283" mass="30905">MKKLGTLALTLTLTGAMTLPALAAEEPELVIAPADTGYGQTIVLNGETLDLTGIPGVSGEELLPLRLLAEADHGSAYWDEENNESWFTFGDNRITVKFADNSVWLDDQQVKSTAQVADGITFVEAGVLSMLEGYTVDRNPELDVNRIDITTPNNDPMVKAAYQIREESGMAFGMRSDNAEVATLFQLPEDTFEQAICFTSMNTTPDIMVLAKLADGADETAVKEALEAHRQSQHDTFSWYLAQNLPKVEDARILVEDGYVFYLIAENADAGEAAFHAYVEAQA</sequence>
<keyword evidence="1" id="KW-0732">Signal</keyword>
<organism evidence="3 4">
    <name type="scientific">Flavonifractor plautii 1_3_50AFAA</name>
    <dbReference type="NCBI Taxonomy" id="742738"/>
    <lineage>
        <taxon>Bacteria</taxon>
        <taxon>Bacillati</taxon>
        <taxon>Bacillota</taxon>
        <taxon>Clostridia</taxon>
        <taxon>Eubacteriales</taxon>
        <taxon>Oscillospiraceae</taxon>
        <taxon>Flavonifractor</taxon>
    </lineage>
</organism>